<reference evidence="4 5" key="1">
    <citation type="submission" date="2017-03" db="EMBL/GenBank/DDBJ databases">
        <title>Widespread Adenine N6-methylation of Active Genes in Fungi.</title>
        <authorList>
            <consortium name="DOE Joint Genome Institute"/>
            <person name="Mondo S.J."/>
            <person name="Dannebaum R.O."/>
            <person name="Kuo R.C."/>
            <person name="Louie K.B."/>
            <person name="Bewick A.J."/>
            <person name="Labutti K."/>
            <person name="Haridas S."/>
            <person name="Kuo A."/>
            <person name="Salamov A."/>
            <person name="Ahrendt S.R."/>
            <person name="Lau R."/>
            <person name="Bowen B.P."/>
            <person name="Lipzen A."/>
            <person name="Sullivan W."/>
            <person name="Andreopoulos W.B."/>
            <person name="Clum A."/>
            <person name="Lindquist E."/>
            <person name="Daum C."/>
            <person name="Northen T.R."/>
            <person name="Ramamoorthy G."/>
            <person name="Schmitz R.J."/>
            <person name="Gryganskyi A."/>
            <person name="Culley D."/>
            <person name="Magnuson J."/>
            <person name="James T.Y."/>
            <person name="O'Malley M.A."/>
            <person name="Stajich J.E."/>
            <person name="Spatafora J.W."/>
            <person name="Visel A."/>
            <person name="Grigoriev I.V."/>
        </authorList>
    </citation>
    <scope>NUCLEOTIDE SEQUENCE [LARGE SCALE GENOMIC DNA]</scope>
    <source>
        <strain evidence="4 5">NRRL Y-17943</strain>
    </source>
</reference>
<feature type="compositionally biased region" description="Basic and acidic residues" evidence="3">
    <location>
        <begin position="176"/>
        <end position="191"/>
    </location>
</feature>
<feature type="non-terminal residue" evidence="4">
    <location>
        <position position="408"/>
    </location>
</feature>
<dbReference type="Gene3D" id="3.30.1120.90">
    <property type="entry name" value="Nucleosome assembly protein"/>
    <property type="match status" value="1"/>
</dbReference>
<dbReference type="OrthoDB" id="27325at2759"/>
<evidence type="ECO:0008006" key="6">
    <source>
        <dbReference type="Google" id="ProtNLM"/>
    </source>
</evidence>
<dbReference type="InParanoid" id="A0A1Y1UKP8"/>
<comment type="caution">
    <text evidence="4">The sequence shown here is derived from an EMBL/GenBank/DDBJ whole genome shotgun (WGS) entry which is preliminary data.</text>
</comment>
<feature type="compositionally biased region" description="Acidic residues" evidence="3">
    <location>
        <begin position="165"/>
        <end position="175"/>
    </location>
</feature>
<dbReference type="GO" id="GO:0006334">
    <property type="term" value="P:nucleosome assembly"/>
    <property type="evidence" value="ECO:0007669"/>
    <property type="project" value="InterPro"/>
</dbReference>
<proteinExistence type="inferred from homology"/>
<dbReference type="STRING" id="4999.A0A1Y1UKP8"/>
<dbReference type="Pfam" id="PF00956">
    <property type="entry name" value="NAP"/>
    <property type="match status" value="1"/>
</dbReference>
<dbReference type="SUPFAM" id="SSF143113">
    <property type="entry name" value="NAP-like"/>
    <property type="match status" value="1"/>
</dbReference>
<comment type="similarity">
    <text evidence="1 2">Belongs to the nucleosome assembly protein (NAP) family.</text>
</comment>
<feature type="region of interest" description="Disordered" evidence="3">
    <location>
        <begin position="153"/>
        <end position="193"/>
    </location>
</feature>
<evidence type="ECO:0000256" key="1">
    <source>
        <dbReference type="ARBA" id="ARBA00009947"/>
    </source>
</evidence>
<evidence type="ECO:0000256" key="2">
    <source>
        <dbReference type="RuleBase" id="RU003876"/>
    </source>
</evidence>
<feature type="region of interest" description="Disordered" evidence="3">
    <location>
        <begin position="331"/>
        <end position="350"/>
    </location>
</feature>
<feature type="compositionally biased region" description="Acidic residues" evidence="3">
    <location>
        <begin position="44"/>
        <end position="58"/>
    </location>
</feature>
<dbReference type="GeneID" id="33554865"/>
<evidence type="ECO:0000313" key="5">
    <source>
        <dbReference type="Proteomes" id="UP000193218"/>
    </source>
</evidence>
<dbReference type="RefSeq" id="XP_021872550.1">
    <property type="nucleotide sequence ID" value="XM_022013057.1"/>
</dbReference>
<dbReference type="FunCoup" id="A0A1Y1UKP8">
    <property type="interactions" value="246"/>
</dbReference>
<dbReference type="Proteomes" id="UP000193218">
    <property type="component" value="Unassembled WGS sequence"/>
</dbReference>
<feature type="region of interest" description="Disordered" evidence="3">
    <location>
        <begin position="1"/>
        <end position="59"/>
    </location>
</feature>
<name>A0A1Y1UKP8_9TREE</name>
<dbReference type="PANTHER" id="PTHR11875">
    <property type="entry name" value="TESTIS-SPECIFIC Y-ENCODED PROTEIN"/>
    <property type="match status" value="1"/>
</dbReference>
<dbReference type="GO" id="GO:0005634">
    <property type="term" value="C:nucleus"/>
    <property type="evidence" value="ECO:0007669"/>
    <property type="project" value="InterPro"/>
</dbReference>
<dbReference type="InterPro" id="IPR037231">
    <property type="entry name" value="NAP-like_sf"/>
</dbReference>
<evidence type="ECO:0000256" key="3">
    <source>
        <dbReference type="SAM" id="MobiDB-lite"/>
    </source>
</evidence>
<organism evidence="4 5">
    <name type="scientific">Kockovaella imperatae</name>
    <dbReference type="NCBI Taxonomy" id="4999"/>
    <lineage>
        <taxon>Eukaryota</taxon>
        <taxon>Fungi</taxon>
        <taxon>Dikarya</taxon>
        <taxon>Basidiomycota</taxon>
        <taxon>Agaricomycotina</taxon>
        <taxon>Tremellomycetes</taxon>
        <taxon>Tremellales</taxon>
        <taxon>Cuniculitremaceae</taxon>
        <taxon>Kockovaella</taxon>
    </lineage>
</organism>
<accession>A0A1Y1UKP8</accession>
<dbReference type="InterPro" id="IPR002164">
    <property type="entry name" value="NAP_family"/>
</dbReference>
<dbReference type="EMBL" id="NBSH01000004">
    <property type="protein sequence ID" value="ORX38628.1"/>
    <property type="molecule type" value="Genomic_DNA"/>
</dbReference>
<evidence type="ECO:0000313" key="4">
    <source>
        <dbReference type="EMBL" id="ORX38628.1"/>
    </source>
</evidence>
<feature type="compositionally biased region" description="Acidic residues" evidence="3">
    <location>
        <begin position="341"/>
        <end position="350"/>
    </location>
</feature>
<dbReference type="FunFam" id="1.20.5.1500:FF:000001">
    <property type="entry name" value="Nucleosome assembly protein 1-like 1"/>
    <property type="match status" value="1"/>
</dbReference>
<dbReference type="AlphaFoldDB" id="A0A1Y1UKP8"/>
<dbReference type="Gene3D" id="1.20.5.1500">
    <property type="match status" value="1"/>
</dbReference>
<gene>
    <name evidence="4" type="ORF">BD324DRAFT_574360</name>
</gene>
<keyword evidence="5" id="KW-1185">Reference proteome</keyword>
<protein>
    <recommendedName>
        <fullName evidence="6">Nucleosome assembly protein</fullName>
    </recommendedName>
</protein>
<dbReference type="FunFam" id="3.30.1120.90:FF:000003">
    <property type="entry name" value="Nucleosome assembly protein"/>
    <property type="match status" value="1"/>
</dbReference>
<feature type="compositionally biased region" description="Polar residues" evidence="3">
    <location>
        <begin position="1"/>
        <end position="34"/>
    </location>
</feature>
<sequence length="408" mass="46408">MSQSQQINRPASSTDVAPTPQNTPLDTTVLSNRPANLGRPQVEDIGENEEEDGAEEDVSGVNPASLLAKNPALLALAQAKFDELIGRSSGYIESLPASVRRRIDGLKGVQVEHSKIESEFQLAILDLEKKFLEKYTPLYDRRLAIITGKVEPTDEEVEAGKKSDEDSEDEDEEEEGAKIENLDEDGKKAEGDENVQGVPEFWLTALKNHVPISETITDRDEEVLKVLLDVRLSYLSDEKSNGQPGFKIHFTFGPNDFFSDTELTKTYYYQEKVGYGGDFVYDKAIGYDIKWKEDKDLTKKVEIKKQRNKSTGRTRVVRKVVPTDSFFNFFKPPQPPTPETLESEDVDEDELEELDARLETDYQLGEEFKEKIIPRAIDYFTGKALRYEEDYEDEDLEEFDEDDEDDDE</sequence>